<dbReference type="RefSeq" id="XP_002670022.1">
    <property type="nucleotide sequence ID" value="XM_002669976.1"/>
</dbReference>
<dbReference type="InterPro" id="IPR058936">
    <property type="entry name" value="At4g15545-like"/>
</dbReference>
<dbReference type="Pfam" id="PF25972">
    <property type="entry name" value="At4g15545_C"/>
    <property type="match status" value="1"/>
</dbReference>
<dbReference type="PANTHER" id="PTHR47383">
    <property type="entry name" value="OS03G0659800 PROTEIN"/>
    <property type="match status" value="1"/>
</dbReference>
<dbReference type="Pfam" id="PF00651">
    <property type="entry name" value="BTB"/>
    <property type="match status" value="1"/>
</dbReference>
<feature type="transmembrane region" description="Helical" evidence="3">
    <location>
        <begin position="875"/>
        <end position="895"/>
    </location>
</feature>
<reference evidence="6 7" key="1">
    <citation type="journal article" date="2010" name="Cell">
        <title>The genome of Naegleria gruberi illuminates early eukaryotic versatility.</title>
        <authorList>
            <person name="Fritz-Laylin L.K."/>
            <person name="Prochnik S.E."/>
            <person name="Ginger M.L."/>
            <person name="Dacks J.B."/>
            <person name="Carpenter M.L."/>
            <person name="Field M.C."/>
            <person name="Kuo A."/>
            <person name="Paredez A."/>
            <person name="Chapman J."/>
            <person name="Pham J."/>
            <person name="Shu S."/>
            <person name="Neupane R."/>
            <person name="Cipriano M."/>
            <person name="Mancuso J."/>
            <person name="Tu H."/>
            <person name="Salamov A."/>
            <person name="Lindquist E."/>
            <person name="Shapiro H."/>
            <person name="Lucas S."/>
            <person name="Grigoriev I.V."/>
            <person name="Cande W.Z."/>
            <person name="Fulton C."/>
            <person name="Rokhsar D.S."/>
            <person name="Dawson S.C."/>
        </authorList>
    </citation>
    <scope>NUCLEOTIDE SEQUENCE [LARGE SCALE GENOMIC DNA]</scope>
    <source>
        <strain evidence="6 7">NEG-M</strain>
    </source>
</reference>
<evidence type="ECO:0000313" key="7">
    <source>
        <dbReference type="Proteomes" id="UP000006671"/>
    </source>
</evidence>
<organism evidence="7">
    <name type="scientific">Naegleria gruberi</name>
    <name type="common">Amoeba</name>
    <dbReference type="NCBI Taxonomy" id="5762"/>
    <lineage>
        <taxon>Eukaryota</taxon>
        <taxon>Discoba</taxon>
        <taxon>Heterolobosea</taxon>
        <taxon>Tetramitia</taxon>
        <taxon>Eutetramitia</taxon>
        <taxon>Vahlkampfiidae</taxon>
        <taxon>Naegleria</taxon>
    </lineage>
</organism>
<accession>D2W111</accession>
<dbReference type="GeneID" id="8863862"/>
<dbReference type="SUPFAM" id="SSF81383">
    <property type="entry name" value="F-box domain"/>
    <property type="match status" value="1"/>
</dbReference>
<dbReference type="InterPro" id="IPR058935">
    <property type="entry name" value="At4g15545-like_C"/>
</dbReference>
<sequence length="2590" mass="300783">MNTSSLNTNNAEEQFELGIAILNKAWKTKELQMLDEIEGLKKIGQKKQEEIHQINQQHSKLQFEYQSLNTAMKTIQEMNQDLQSERDRLSAQVKALNGELSKLKAFKKQIIQSINLEELEDPSSNGNNTSQFIPPTQTNNSMMSENRSFNSSNINNQSIMQQQTQSQQAQALEGKEFFKQAKEVLTNRQFADFLQQIKLLNNQQQSAQQTLDNVNIIFKGEHPNLIEGFKRILTQRQQSAAMNNSETSFIDSDELDKVEVVGNEIFIQRRELIRDIFKNWIIDIAFICLGIMSLWRIPRIILHYLTIITNEEKAGSMRNKAMEEFVQSILDVVAITAMVVLVVPTLYRVGTTIKRIRTEDTLYQFIIISEAFAVLKDLPFILLGLLSMWRLPVIILKIWVFHKEEYETAEKRRKLALQQFLDAMIDIPFTISLVLMILSIMHIFTIFLLFRKYKKAKKEEKELGKQRELFTFFRGKVLKQLYLLPLQIPLIICTYLVTFTVYRIPITVTTMKSLVGQKEPKKLAAKVIVSQALSIPLDLICTVFSAIIVLTVYRIKDLVAVLKTHPVFKSTFAIREALEVHKQIALVFWNLVKDIPIIILFLLSSLTVWRIKHILRALANETDYKKRLILLGTNAFLTVLDIPCILCSALLLVSWRSKRVVNIITAAYVSGKLSEAHYSILLEFYELILDIIHIALIPLLLWRIPNALKSAWIEETAKGRRGIIRYHLSQIILDVPYMLLTLVVVLSVYRNVELYHFLSKKKSKRGYREFIRDQALQLIIDIPLVIISLCTCIVIPYRVYFMFKYLFLYEQWKNRDEERRRELRVLIAKTLVDLLTLVFGIALLVMFWRIPFVVYRYLMLKEGVRRTLWIEFKSAILDIICLAALFINLTFVYQFPYTVKRLYFFTVACIKHLMAFMKTKPFSTTKSKTKNTSEDNGEILPSDMFFEILTYLTPEENAASFDRVCKHWHELSRQDSFLWQLYLDIDKKANLIDKKFQAKYNNTNNYNSYHYYNNINLNEAYYSAIGSYKNEDFTSVFKKAFSASDSENRNEYIKRYLEKKSRYSYKQYTFEDAVNDDYKAGFHHIVKAETQHVIEHIYKLFFIRYKLLGLVLYPFYYLISLFSHVEGIESDMTWDRIEFLVLLIPINLFMLLVSLTEKLFNLMDVFPFLGYRWWGDRDFQLWNYRSFYGKKYATSVFLGIASVLSSVGIILYGFSVAFSPFYFDIRVLVCKTVMSIGSIASVDSIILNICKKKNIDLEELRKQALVDHMNRDFASDAVNYWHFEDNISVRKLEMDRFDRLIAFRPLLARMTPNFYKNVISNNNFISSLNEKECSIVQRILDQILYQKHSTLSNMDTDESLCILFLLGQAHGDLIYMKSMIIQSVITKIGFDNVLDILESIESYLTRDASFFSSTSAASPLMKIKDYCLDFMGSQASEPGYEFFIETDERVDKYLRLIIKRKTIKPVTWEEKPNNISKSPLMDLFNDHSTSDICFLVGNQKIHCHKTVLISRSVYFETLFEGNWSIELEEYGPEMKYLIQYCYGFMNYVPSIHQIPLIKKAHQHEMKDLIPIVSKQIIVGKDNFEMLWSELEHYSDDSTFSEIIERVIKYGFDHGLFGREEQSFNQWYEDLSSGNSDVESFCFDQQEDMIINTIQLKEVSSNAATGAAASSVIESIKGHEVIDITEDDDSQNDQEVTNLENVMEINSSDEDEEIMHNDKADSEDDSDDEIYFLTSDEEEDYHPSKTTKRMDKILSELVPDVLEGNFSVGGEFDIYPAIGLQLLVSNDTNVVVERRNISLPFASKEQANDIIQLTTMNEETKPWQLELNQFEITNPNWNDMINNLLQKEIKQGLGVGAGGEMSVKYKSNENFYPNSSKSHYSTSYVAFYHESDFKVNVLTSGLRLALVYNVIFNGPYYLMPAANAAEMTLNYLSKTLNEWESETPYIIYILNEQYSRHELSDGSNLKENDAVIYDWLRNYNSIHNNFYLCLGNMHKSKSGDVTSMSVQEWKRHKRLQNEGGRNYENSDLDDVDSEDLENSYSTYTIEYLKNGNEIFSKEIKVSDISIIIPFDRINDFENDGFHVYHDDRFLVKANFSNCKHKYFDMLVDDQLENPNKANVDKILEMMKTNWLQESALLNAVLKLKNDEIATEFSNKHLCLKSWQDLISTFGFMNSFKQPFFKFITSNLSSKMIFDFAFETILLQENSTLTSDLCDYVFEYLSTTGYLSPYAVERILNCMQLCAVPLMESTSVYMIKRCMVVDQTELSLILKYLENYHSYMVSALNLLLGNKEKFLRYYTVIIYYLKYFFCEEVKNFLEGIITEMDLNTSLKFVIHLNGLGDHEVANVMLLKLRERIINQFITDDISVENCKAIISAICYCNFPNELSEVTSAITSKIKDFVGVAKILIPLIKYIEITYGKSAFIDVKAFAQLVTCSIELIKSILNIQEKADVRDWSLPTFVCETNCSNCRDINNFLQNSNPASKKYELHRTMPLLRSHIETNLHSVTGLFSYITFETNQRTASVIIQKISNPRLNIYEQCSKTKDALNYLENLLSNTPIIQQQPTQASSSLITHQPKRSGSFSSSYPNKKKK</sequence>
<feature type="transmembrane region" description="Helical" evidence="3">
    <location>
        <begin position="1196"/>
        <end position="1223"/>
    </location>
</feature>
<evidence type="ECO:0000256" key="3">
    <source>
        <dbReference type="SAM" id="Phobius"/>
    </source>
</evidence>
<dbReference type="KEGG" id="ngr:NAEGRDRAFT_59810"/>
<dbReference type="PROSITE" id="PS50181">
    <property type="entry name" value="FBOX"/>
    <property type="match status" value="1"/>
</dbReference>
<feature type="transmembrane region" description="Helical" evidence="3">
    <location>
        <begin position="524"/>
        <end position="553"/>
    </location>
</feature>
<dbReference type="InterPro" id="IPR011333">
    <property type="entry name" value="SKP1/BTB/POZ_sf"/>
</dbReference>
<evidence type="ECO:0000256" key="1">
    <source>
        <dbReference type="SAM" id="Coils"/>
    </source>
</evidence>
<protein>
    <recommendedName>
        <fullName evidence="8">BTB domain-containing protein</fullName>
    </recommendedName>
</protein>
<evidence type="ECO:0000259" key="5">
    <source>
        <dbReference type="PROSITE" id="PS50181"/>
    </source>
</evidence>
<feature type="transmembrane region" description="Helical" evidence="3">
    <location>
        <begin position="325"/>
        <end position="347"/>
    </location>
</feature>
<feature type="transmembrane region" description="Helical" evidence="3">
    <location>
        <begin position="481"/>
        <end position="504"/>
    </location>
</feature>
<evidence type="ECO:0008006" key="8">
    <source>
        <dbReference type="Google" id="ProtNLM"/>
    </source>
</evidence>
<feature type="transmembrane region" description="Helical" evidence="3">
    <location>
        <begin position="680"/>
        <end position="702"/>
    </location>
</feature>
<feature type="domain" description="BTB" evidence="4">
    <location>
        <begin position="1490"/>
        <end position="1550"/>
    </location>
</feature>
<gene>
    <name evidence="6" type="ORF">NAEGRDRAFT_59810</name>
</gene>
<dbReference type="SMART" id="SM00225">
    <property type="entry name" value="BTB"/>
    <property type="match status" value="1"/>
</dbReference>
<keyword evidence="7" id="KW-1185">Reference proteome</keyword>
<dbReference type="Gene3D" id="1.20.1280.50">
    <property type="match status" value="1"/>
</dbReference>
<feature type="transmembrane region" description="Helical" evidence="3">
    <location>
        <begin position="1137"/>
        <end position="1155"/>
    </location>
</feature>
<keyword evidence="3" id="KW-0812">Transmembrane</keyword>
<feature type="transmembrane region" description="Helical" evidence="3">
    <location>
        <begin position="1107"/>
        <end position="1125"/>
    </location>
</feature>
<dbReference type="InParanoid" id="D2W111"/>
<feature type="domain" description="F-box" evidence="5">
    <location>
        <begin position="934"/>
        <end position="982"/>
    </location>
</feature>
<feature type="transmembrane region" description="Helical" evidence="3">
    <location>
        <begin position="834"/>
        <end position="855"/>
    </location>
</feature>
<dbReference type="VEuPathDB" id="AmoebaDB:NAEGRDRAFT_59810"/>
<keyword evidence="3" id="KW-0472">Membrane</keyword>
<dbReference type="InterPro" id="IPR001810">
    <property type="entry name" value="F-box_dom"/>
</dbReference>
<feature type="transmembrane region" description="Helical" evidence="3">
    <location>
        <begin position="584"/>
        <end position="609"/>
    </location>
</feature>
<dbReference type="PANTHER" id="PTHR47383:SF8">
    <property type="entry name" value="OS01G0768300 PROTEIN"/>
    <property type="match status" value="1"/>
</dbReference>
<dbReference type="Proteomes" id="UP000006671">
    <property type="component" value="Unassembled WGS sequence"/>
</dbReference>
<feature type="region of interest" description="Disordered" evidence="2">
    <location>
        <begin position="119"/>
        <end position="152"/>
    </location>
</feature>
<feature type="transmembrane region" description="Helical" evidence="3">
    <location>
        <begin position="280"/>
        <end position="305"/>
    </location>
</feature>
<dbReference type="CDD" id="cd18186">
    <property type="entry name" value="BTB_POZ_ZBTB_KLHL-like"/>
    <property type="match status" value="1"/>
</dbReference>
<keyword evidence="3" id="KW-1133">Transmembrane helix</keyword>
<dbReference type="SUPFAM" id="SSF54695">
    <property type="entry name" value="POZ domain"/>
    <property type="match status" value="1"/>
</dbReference>
<dbReference type="OrthoDB" id="124582at2759"/>
<feature type="region of interest" description="Disordered" evidence="2">
    <location>
        <begin position="2563"/>
        <end position="2590"/>
    </location>
</feature>
<dbReference type="PROSITE" id="PS50097">
    <property type="entry name" value="BTB"/>
    <property type="match status" value="1"/>
</dbReference>
<dbReference type="SMART" id="SM00256">
    <property type="entry name" value="FBOX"/>
    <property type="match status" value="1"/>
</dbReference>
<dbReference type="EMBL" id="GG738920">
    <property type="protein sequence ID" value="EFC37278.1"/>
    <property type="molecule type" value="Genomic_DNA"/>
</dbReference>
<feature type="coiled-coil region" evidence="1">
    <location>
        <begin position="65"/>
        <end position="99"/>
    </location>
</feature>
<name>D2W111_NAEGR</name>
<evidence type="ECO:0000259" key="4">
    <source>
        <dbReference type="PROSITE" id="PS50097"/>
    </source>
</evidence>
<feature type="transmembrane region" description="Helical" evidence="3">
    <location>
        <begin position="737"/>
        <end position="758"/>
    </location>
</feature>
<feature type="transmembrane region" description="Helical" evidence="3">
    <location>
        <begin position="427"/>
        <end position="450"/>
    </location>
</feature>
<evidence type="ECO:0000256" key="2">
    <source>
        <dbReference type="SAM" id="MobiDB-lite"/>
    </source>
</evidence>
<evidence type="ECO:0000313" key="6">
    <source>
        <dbReference type="EMBL" id="EFC37278.1"/>
    </source>
</evidence>
<feature type="compositionally biased region" description="Polar residues" evidence="2">
    <location>
        <begin position="122"/>
        <end position="145"/>
    </location>
</feature>
<proteinExistence type="predicted"/>
<feature type="transmembrane region" description="Helical" evidence="3">
    <location>
        <begin position="629"/>
        <end position="653"/>
    </location>
</feature>
<dbReference type="InterPro" id="IPR036047">
    <property type="entry name" value="F-box-like_dom_sf"/>
</dbReference>
<keyword evidence="1" id="KW-0175">Coiled coil</keyword>
<dbReference type="Gene3D" id="3.30.710.10">
    <property type="entry name" value="Potassium Channel Kv1.1, Chain A"/>
    <property type="match status" value="1"/>
</dbReference>
<feature type="transmembrane region" description="Helical" evidence="3">
    <location>
        <begin position="778"/>
        <end position="800"/>
    </location>
</feature>
<dbReference type="Pfam" id="PF12937">
    <property type="entry name" value="F-box-like"/>
    <property type="match status" value="1"/>
</dbReference>
<dbReference type="InterPro" id="IPR000210">
    <property type="entry name" value="BTB/POZ_dom"/>
</dbReference>